<evidence type="ECO:0000313" key="1">
    <source>
        <dbReference type="EMBL" id="AKH47765.1"/>
    </source>
</evidence>
<proteinExistence type="predicted"/>
<reference evidence="1" key="1">
    <citation type="journal article" date="2015" name="Front. Microbiol.">
        <title>Combining genomic sequencing methods to explore viral diversity and reveal potential virus-host interactions.</title>
        <authorList>
            <person name="Chow C.E."/>
            <person name="Winget D.M."/>
            <person name="White R.A.III."/>
            <person name="Hallam S.J."/>
            <person name="Suttle C.A."/>
        </authorList>
    </citation>
    <scope>NUCLEOTIDE SEQUENCE</scope>
    <source>
        <strain evidence="1">Oxic1_3</strain>
    </source>
</reference>
<name>A0A0F7L760_9VIRU</name>
<sequence length="52" mass="6499">MVFDHELWHLFCRSYTHLAYQLTEKVNLLQLQQLHYNYDFLVLHSWQLFALM</sequence>
<reference evidence="1" key="2">
    <citation type="submission" date="2015-03" db="EMBL/GenBank/DDBJ databases">
        <authorList>
            <person name="Chow C.-E.T."/>
            <person name="Winget D.M."/>
            <person name="White R.A.III."/>
            <person name="Hallam S.J."/>
            <person name="Suttle C.A."/>
        </authorList>
    </citation>
    <scope>NUCLEOTIDE SEQUENCE</scope>
    <source>
        <strain evidence="1">Oxic1_3</strain>
    </source>
</reference>
<accession>A0A0F7L760</accession>
<organism evidence="1">
    <name type="scientific">uncultured marine virus</name>
    <dbReference type="NCBI Taxonomy" id="186617"/>
    <lineage>
        <taxon>Viruses</taxon>
        <taxon>environmental samples</taxon>
    </lineage>
</organism>
<protein>
    <submittedName>
        <fullName evidence="1">Uncharacterized protein</fullName>
    </submittedName>
</protein>
<dbReference type="EMBL" id="KR029598">
    <property type="protein sequence ID" value="AKH47765.1"/>
    <property type="molecule type" value="Genomic_DNA"/>
</dbReference>